<evidence type="ECO:0000256" key="2">
    <source>
        <dbReference type="ARBA" id="ARBA00022723"/>
    </source>
</evidence>
<dbReference type="InterPro" id="IPR051458">
    <property type="entry name" value="Cyt/Met_Dipeptidase"/>
</dbReference>
<reference evidence="5 6" key="1">
    <citation type="submission" date="2020-02" db="EMBL/GenBank/DDBJ databases">
        <authorList>
            <person name="Li X.-J."/>
            <person name="Han X.-M."/>
        </authorList>
    </citation>
    <scope>NUCLEOTIDE SEQUENCE [LARGE SCALE GENOMIC DNA]</scope>
    <source>
        <strain evidence="5 6">CCTCC AB 2017055</strain>
    </source>
</reference>
<sequence>MTDLRDSVQNVLPSVRDDLERLVRIPSVSADPASADAVQASAEAVAALARAAGAADAHILSVESGAPAVVAHWPAPDGAPTVLLYAHHDVQPTGRLADWTSQPFEPTERDGRLFGRGAADDKAGVMAHIAALRAFGGRPPVGVTLFVEGEEEIGSPTFGPFLQTYREQLTADVIVVADSVNWSVDTPALTTSLRGLVDCEVEVRVLEHAVHSGLFGGPVIDALTALCRLLATLHDTKGDVAVPGLVAGTAADLDYAAERYRDEADVLDGVELSGTGSLVDRLWMKPAISVIGIDAPTVADAANILIHRARAKISMRLAPGQDPRAALDALTEHLRGHAEFGAEVTVVDGALGAPCVLDTSSAAFEAAVAACTEAFGTEPAKIGMGGSIPFIAEFAELFPEATVLVTGVEDPDSRAHGVDESLHLDQFAKVCHAEALLLQRLAEHGA</sequence>
<feature type="domain" description="Peptidase M20 dimerisation" evidence="4">
    <location>
        <begin position="192"/>
        <end position="339"/>
    </location>
</feature>
<keyword evidence="6" id="KW-1185">Reference proteome</keyword>
<dbReference type="GO" id="GO:0006508">
    <property type="term" value="P:proteolysis"/>
    <property type="evidence" value="ECO:0007669"/>
    <property type="project" value="UniProtKB-KW"/>
</dbReference>
<evidence type="ECO:0000256" key="1">
    <source>
        <dbReference type="ARBA" id="ARBA00022670"/>
    </source>
</evidence>
<keyword evidence="2" id="KW-0479">Metal-binding</keyword>
<protein>
    <submittedName>
        <fullName evidence="5">Dipeptidase</fullName>
    </submittedName>
</protein>
<dbReference type="Proteomes" id="UP000475214">
    <property type="component" value="Unassembled WGS sequence"/>
</dbReference>
<gene>
    <name evidence="5" type="ORF">G1H10_04450</name>
</gene>
<dbReference type="Gene3D" id="3.40.630.10">
    <property type="entry name" value="Zn peptidases"/>
    <property type="match status" value="1"/>
</dbReference>
<dbReference type="Pfam" id="PF01546">
    <property type="entry name" value="Peptidase_M20"/>
    <property type="match status" value="1"/>
</dbReference>
<organism evidence="5 6">
    <name type="scientific">Phytoactinopolyspora halotolerans</name>
    <dbReference type="NCBI Taxonomy" id="1981512"/>
    <lineage>
        <taxon>Bacteria</taxon>
        <taxon>Bacillati</taxon>
        <taxon>Actinomycetota</taxon>
        <taxon>Actinomycetes</taxon>
        <taxon>Jiangellales</taxon>
        <taxon>Jiangellaceae</taxon>
        <taxon>Phytoactinopolyspora</taxon>
    </lineage>
</organism>
<dbReference type="AlphaFoldDB" id="A0A6L9S2Y5"/>
<keyword evidence="3" id="KW-0378">Hydrolase</keyword>
<dbReference type="EMBL" id="JAAGOA010000002">
    <property type="protein sequence ID" value="NED99412.1"/>
    <property type="molecule type" value="Genomic_DNA"/>
</dbReference>
<dbReference type="Gene3D" id="3.30.70.360">
    <property type="match status" value="1"/>
</dbReference>
<evidence type="ECO:0000259" key="4">
    <source>
        <dbReference type="Pfam" id="PF07687"/>
    </source>
</evidence>
<dbReference type="RefSeq" id="WP_163733160.1">
    <property type="nucleotide sequence ID" value="NZ_JAAGOA010000002.1"/>
</dbReference>
<dbReference type="GO" id="GO:0008233">
    <property type="term" value="F:peptidase activity"/>
    <property type="evidence" value="ECO:0007669"/>
    <property type="project" value="UniProtKB-KW"/>
</dbReference>
<dbReference type="NCBIfam" id="NF005914">
    <property type="entry name" value="PRK07907.1"/>
    <property type="match status" value="1"/>
</dbReference>
<dbReference type="InterPro" id="IPR002933">
    <property type="entry name" value="Peptidase_M20"/>
</dbReference>
<proteinExistence type="predicted"/>
<evidence type="ECO:0000313" key="6">
    <source>
        <dbReference type="Proteomes" id="UP000475214"/>
    </source>
</evidence>
<keyword evidence="1" id="KW-0645">Protease</keyword>
<dbReference type="PANTHER" id="PTHR43270">
    <property type="entry name" value="BETA-ALA-HIS DIPEPTIDASE"/>
    <property type="match status" value="1"/>
</dbReference>
<dbReference type="Pfam" id="PF07687">
    <property type="entry name" value="M20_dimer"/>
    <property type="match status" value="1"/>
</dbReference>
<evidence type="ECO:0000313" key="5">
    <source>
        <dbReference type="EMBL" id="NED99412.1"/>
    </source>
</evidence>
<comment type="caution">
    <text evidence="5">The sequence shown here is derived from an EMBL/GenBank/DDBJ whole genome shotgun (WGS) entry which is preliminary data.</text>
</comment>
<dbReference type="PANTHER" id="PTHR43270:SF12">
    <property type="entry name" value="SUCCINYL-DIAMINOPIMELATE DESUCCINYLASE"/>
    <property type="match status" value="1"/>
</dbReference>
<dbReference type="GO" id="GO:0046872">
    <property type="term" value="F:metal ion binding"/>
    <property type="evidence" value="ECO:0007669"/>
    <property type="project" value="UniProtKB-KW"/>
</dbReference>
<dbReference type="SUPFAM" id="SSF53187">
    <property type="entry name" value="Zn-dependent exopeptidases"/>
    <property type="match status" value="1"/>
</dbReference>
<accession>A0A6L9S2Y5</accession>
<dbReference type="InterPro" id="IPR011650">
    <property type="entry name" value="Peptidase_M20_dimer"/>
</dbReference>
<evidence type="ECO:0000256" key="3">
    <source>
        <dbReference type="ARBA" id="ARBA00022801"/>
    </source>
</evidence>
<name>A0A6L9S2Y5_9ACTN</name>